<dbReference type="Proteomes" id="UP000199029">
    <property type="component" value="Unassembled WGS sequence"/>
</dbReference>
<proteinExistence type="predicted"/>
<evidence type="ECO:0000259" key="1">
    <source>
        <dbReference type="Pfam" id="PF12680"/>
    </source>
</evidence>
<accession>A0A1I6AG19</accession>
<dbReference type="RefSeq" id="WP_234795145.1">
    <property type="nucleotide sequence ID" value="NZ_FOXS01000005.1"/>
</dbReference>
<organism evidence="2 3">
    <name type="scientific">Hymenobacter arizonensis</name>
    <name type="common">Siccationidurans arizonensis</name>
    <dbReference type="NCBI Taxonomy" id="1227077"/>
    <lineage>
        <taxon>Bacteria</taxon>
        <taxon>Pseudomonadati</taxon>
        <taxon>Bacteroidota</taxon>
        <taxon>Cytophagia</taxon>
        <taxon>Cytophagales</taxon>
        <taxon>Hymenobacteraceae</taxon>
        <taxon>Hymenobacter</taxon>
    </lineage>
</organism>
<dbReference type="Gene3D" id="3.10.450.50">
    <property type="match status" value="1"/>
</dbReference>
<dbReference type="STRING" id="1227077.SAMN04515668_3642"/>
<feature type="domain" description="SnoaL-like" evidence="1">
    <location>
        <begin position="11"/>
        <end position="123"/>
    </location>
</feature>
<dbReference type="AlphaFoldDB" id="A0A1I6AG19"/>
<evidence type="ECO:0000313" key="3">
    <source>
        <dbReference type="Proteomes" id="UP000199029"/>
    </source>
</evidence>
<keyword evidence="2" id="KW-0413">Isomerase</keyword>
<reference evidence="3" key="1">
    <citation type="submission" date="2016-10" db="EMBL/GenBank/DDBJ databases">
        <authorList>
            <person name="Varghese N."/>
            <person name="Submissions S."/>
        </authorList>
    </citation>
    <scope>NUCLEOTIDE SEQUENCE [LARGE SCALE GENOMIC DNA]</scope>
    <source>
        <strain evidence="3">OR362-8,ATCC BAA-1266,JCM 13504</strain>
    </source>
</reference>
<dbReference type="InterPro" id="IPR037401">
    <property type="entry name" value="SnoaL-like"/>
</dbReference>
<dbReference type="Pfam" id="PF12680">
    <property type="entry name" value="SnoaL_2"/>
    <property type="match status" value="1"/>
</dbReference>
<dbReference type="SUPFAM" id="SSF54427">
    <property type="entry name" value="NTF2-like"/>
    <property type="match status" value="1"/>
</dbReference>
<keyword evidence="3" id="KW-1185">Reference proteome</keyword>
<gene>
    <name evidence="2" type="ORF">SAMN04515668_3642</name>
</gene>
<sequence>MMETAAFKELVTAYIEAYNRFDVGGMLAPLHDGVVFRNISHGEVNLTTTGKEEFRRQAEQASHYFSQREQRATDWQVAANRVEVAIDYTGVAAVDFPNGLKAGDTLHLQGKSVFRFADGKIISIEDIS</sequence>
<name>A0A1I6AG19_HYMAR</name>
<dbReference type="InterPro" id="IPR032710">
    <property type="entry name" value="NTF2-like_dom_sf"/>
</dbReference>
<protein>
    <submittedName>
        <fullName evidence="2">Ketosteroid isomerase-related protein</fullName>
    </submittedName>
</protein>
<dbReference type="GO" id="GO:0016853">
    <property type="term" value="F:isomerase activity"/>
    <property type="evidence" value="ECO:0007669"/>
    <property type="project" value="UniProtKB-KW"/>
</dbReference>
<evidence type="ECO:0000313" key="2">
    <source>
        <dbReference type="EMBL" id="SFQ67611.1"/>
    </source>
</evidence>
<dbReference type="EMBL" id="FOXS01000005">
    <property type="protein sequence ID" value="SFQ67611.1"/>
    <property type="molecule type" value="Genomic_DNA"/>
</dbReference>